<dbReference type="PANTHER" id="PTHR28086:SF1">
    <property type="entry name" value="CU(2+) SUPPRESSING AND BLEOMYCIN SENSITIVE PROTEIN 1"/>
    <property type="match status" value="1"/>
</dbReference>
<dbReference type="Proteomes" id="UP000774326">
    <property type="component" value="Unassembled WGS sequence"/>
</dbReference>
<dbReference type="Pfam" id="PF10303">
    <property type="entry name" value="DUF2408"/>
    <property type="match status" value="2"/>
</dbReference>
<dbReference type="AlphaFoldDB" id="A0A9P8PP80"/>
<dbReference type="GO" id="GO:0005634">
    <property type="term" value="C:nucleus"/>
    <property type="evidence" value="ECO:0007669"/>
    <property type="project" value="TreeGrafter"/>
</dbReference>
<organism evidence="2 3">
    <name type="scientific">Wickerhamomyces pijperi</name>
    <name type="common">Yeast</name>
    <name type="synonym">Pichia pijperi</name>
    <dbReference type="NCBI Taxonomy" id="599730"/>
    <lineage>
        <taxon>Eukaryota</taxon>
        <taxon>Fungi</taxon>
        <taxon>Dikarya</taxon>
        <taxon>Ascomycota</taxon>
        <taxon>Saccharomycotina</taxon>
        <taxon>Saccharomycetes</taxon>
        <taxon>Phaffomycetales</taxon>
        <taxon>Wickerhamomycetaceae</taxon>
        <taxon>Wickerhamomyces</taxon>
    </lineage>
</organism>
<sequence>MPYTDEIPEAESAIYEQLLVIRSKLSALKRDRTQYLTSKDVLSTYNEVFQLVKQLKVVRDQTQHQLNKVDLIIDDIFQLLSLFFITVGLINTAPATYASLTTVQRLLEHLNESSVYTVHDLAPIKQRLQEITKIVNGGEDTDGNSNKNNDEELALLKFKLKQCLEDYKVVESKVEKVDSKLQSLFEELVTIRRKLLSTAARPNFTSLEIKPIVDRLQELENHRDSSGKFQSLETDKVILDGQNVLNGLLDECHTLIDDLNAHNFKLDESLKPIYDRLINLKTSLEDLLVTRRWTLRQTDLYQYQKDIQEIDDLRVNGKFPTTDPSTAAATAASKSQAILLYLLRRCYAIIYKLLESSEPVSEALQPIHNQLSTVRRCLLELKRIGGINSARELYPYQMKLASLDNLRVDGKFIVDGQVPEGQGTLTALLAECYDICEELKIDAEEAESKTEDAEDEDGEIGGVYDNENVEYEYVDDEEDDYQEDEEDQSRYASYAPSEVEV</sequence>
<keyword evidence="3" id="KW-1185">Reference proteome</keyword>
<evidence type="ECO:0000313" key="3">
    <source>
        <dbReference type="Proteomes" id="UP000774326"/>
    </source>
</evidence>
<accession>A0A9P8PP80</accession>
<dbReference type="InterPro" id="IPR018810">
    <property type="entry name" value="UPF0662"/>
</dbReference>
<feature type="region of interest" description="Disordered" evidence="1">
    <location>
        <begin position="445"/>
        <end position="501"/>
    </location>
</feature>
<dbReference type="EMBL" id="JAEUBG010005367">
    <property type="protein sequence ID" value="KAH3675758.1"/>
    <property type="molecule type" value="Genomic_DNA"/>
</dbReference>
<dbReference type="OrthoDB" id="2011986at2759"/>
<evidence type="ECO:0000256" key="1">
    <source>
        <dbReference type="SAM" id="MobiDB-lite"/>
    </source>
</evidence>
<feature type="compositionally biased region" description="Acidic residues" evidence="1">
    <location>
        <begin position="467"/>
        <end position="487"/>
    </location>
</feature>
<reference evidence="2" key="2">
    <citation type="submission" date="2021-01" db="EMBL/GenBank/DDBJ databases">
        <authorList>
            <person name="Schikora-Tamarit M.A."/>
        </authorList>
    </citation>
    <scope>NUCLEOTIDE SEQUENCE</scope>
    <source>
        <strain evidence="2">CBS2887</strain>
    </source>
</reference>
<comment type="caution">
    <text evidence="2">The sequence shown here is derived from an EMBL/GenBank/DDBJ whole genome shotgun (WGS) entry which is preliminary data.</text>
</comment>
<reference evidence="2" key="1">
    <citation type="journal article" date="2021" name="Open Biol.">
        <title>Shared evolutionary footprints suggest mitochondrial oxidative damage underlies multiple complex I losses in fungi.</title>
        <authorList>
            <person name="Schikora-Tamarit M.A."/>
            <person name="Marcet-Houben M."/>
            <person name="Nosek J."/>
            <person name="Gabaldon T."/>
        </authorList>
    </citation>
    <scope>NUCLEOTIDE SEQUENCE</scope>
    <source>
        <strain evidence="2">CBS2887</strain>
    </source>
</reference>
<name>A0A9P8PP80_WICPI</name>
<dbReference type="GO" id="GO:0005737">
    <property type="term" value="C:cytoplasm"/>
    <property type="evidence" value="ECO:0007669"/>
    <property type="project" value="TreeGrafter"/>
</dbReference>
<dbReference type="PANTHER" id="PTHR28086">
    <property type="entry name" value="UPF0662 PROTEIN YPL260W"/>
    <property type="match status" value="1"/>
</dbReference>
<evidence type="ECO:0000313" key="2">
    <source>
        <dbReference type="EMBL" id="KAH3675758.1"/>
    </source>
</evidence>
<proteinExistence type="predicted"/>
<protein>
    <submittedName>
        <fullName evidence="2">Uncharacterized protein</fullName>
    </submittedName>
</protein>
<gene>
    <name evidence="2" type="ORF">WICPIJ_009283</name>
</gene>